<sequence>MSTAEPVNNNFTVFGIDISRYQGNEISFLTKQTDKLTFVICKATEGITYTDSNFSTNWQAIQTKGYVRGAYHFYHCNDDPAKQAAHYLQTVGPILDTDFPPIVDFEGVSIDPGINSENIQPNLLQFLTLLQQKTGRKPILYTTNNTANKYLTNPEFANFYLWIADYSDSLALPTIWRSTGWILWQKSASYKLQGQLNDFDVFNGHANAFSEFIRSSKIK</sequence>
<dbReference type="Pfam" id="PF01183">
    <property type="entry name" value="Glyco_hydro_25"/>
    <property type="match status" value="1"/>
</dbReference>
<evidence type="ECO:0000256" key="1">
    <source>
        <dbReference type="ARBA" id="ARBA00010646"/>
    </source>
</evidence>
<dbReference type="Gene3D" id="3.20.20.80">
    <property type="entry name" value="Glycosidases"/>
    <property type="match status" value="1"/>
</dbReference>
<organism evidence="4 5">
    <name type="scientific">Flavobacterium cupriresistens</name>
    <dbReference type="NCBI Taxonomy" id="2893885"/>
    <lineage>
        <taxon>Bacteria</taxon>
        <taxon>Pseudomonadati</taxon>
        <taxon>Bacteroidota</taxon>
        <taxon>Flavobacteriia</taxon>
        <taxon>Flavobacteriales</taxon>
        <taxon>Flavobacteriaceae</taxon>
        <taxon>Flavobacterium</taxon>
    </lineage>
</organism>
<dbReference type="InterPro" id="IPR018077">
    <property type="entry name" value="Glyco_hydro_fam25_subgr"/>
</dbReference>
<dbReference type="RefSeq" id="WP_230002095.1">
    <property type="nucleotide sequence ID" value="NZ_CP087134.1"/>
</dbReference>
<comment type="similarity">
    <text evidence="1">Belongs to the glycosyl hydrolase 25 family.</text>
</comment>
<accession>A0ABU4R9Z4</accession>
<dbReference type="PANTHER" id="PTHR34135:SF2">
    <property type="entry name" value="LYSOZYME"/>
    <property type="match status" value="1"/>
</dbReference>
<comment type="caution">
    <text evidence="4">The sequence shown here is derived from an EMBL/GenBank/DDBJ whole genome shotgun (WGS) entry which is preliminary data.</text>
</comment>
<dbReference type="SMART" id="SM00641">
    <property type="entry name" value="Glyco_25"/>
    <property type="match status" value="1"/>
</dbReference>
<evidence type="ECO:0000256" key="3">
    <source>
        <dbReference type="ARBA" id="ARBA00023295"/>
    </source>
</evidence>
<dbReference type="InterPro" id="IPR017853">
    <property type="entry name" value="GH"/>
</dbReference>
<dbReference type="SUPFAM" id="SSF51445">
    <property type="entry name" value="(Trans)glycosidases"/>
    <property type="match status" value="1"/>
</dbReference>
<evidence type="ECO:0000313" key="4">
    <source>
        <dbReference type="EMBL" id="MDX6189412.1"/>
    </source>
</evidence>
<keyword evidence="2" id="KW-0378">Hydrolase</keyword>
<evidence type="ECO:0000256" key="2">
    <source>
        <dbReference type="ARBA" id="ARBA00022801"/>
    </source>
</evidence>
<dbReference type="Proteomes" id="UP001273350">
    <property type="component" value="Unassembled WGS sequence"/>
</dbReference>
<dbReference type="PROSITE" id="PS51904">
    <property type="entry name" value="GLYCOSYL_HYDROL_F25_2"/>
    <property type="match status" value="1"/>
</dbReference>
<reference evidence="4 5" key="1">
    <citation type="submission" date="2023-11" db="EMBL/GenBank/DDBJ databases">
        <title>Unpublished Manusciprt.</title>
        <authorList>
            <person name="Saticioglu I.B."/>
            <person name="Ay H."/>
            <person name="Ajmi N."/>
            <person name="Altun S."/>
            <person name="Duman M."/>
        </authorList>
    </citation>
    <scope>NUCLEOTIDE SEQUENCE [LARGE SCALE GENOMIC DNA]</scope>
    <source>
        <strain evidence="4 5">Fl-318</strain>
    </source>
</reference>
<dbReference type="PANTHER" id="PTHR34135">
    <property type="entry name" value="LYSOZYME"/>
    <property type="match status" value="1"/>
</dbReference>
<dbReference type="EMBL" id="JAWXVI010000004">
    <property type="protein sequence ID" value="MDX6189412.1"/>
    <property type="molecule type" value="Genomic_DNA"/>
</dbReference>
<protein>
    <submittedName>
        <fullName evidence="4">GH25 family lysozyme</fullName>
    </submittedName>
</protein>
<evidence type="ECO:0000313" key="5">
    <source>
        <dbReference type="Proteomes" id="UP001273350"/>
    </source>
</evidence>
<name>A0ABU4R9Z4_9FLAO</name>
<gene>
    <name evidence="4" type="ORF">SGQ83_08645</name>
</gene>
<dbReference type="InterPro" id="IPR002053">
    <property type="entry name" value="Glyco_hydro_25"/>
</dbReference>
<keyword evidence="3" id="KW-0326">Glycosidase</keyword>
<keyword evidence="5" id="KW-1185">Reference proteome</keyword>
<proteinExistence type="inferred from homology"/>